<evidence type="ECO:0000259" key="8">
    <source>
        <dbReference type="PROSITE" id="PS50011"/>
    </source>
</evidence>
<evidence type="ECO:0000256" key="5">
    <source>
        <dbReference type="ARBA" id="ARBA00022840"/>
    </source>
</evidence>
<reference evidence="9 10" key="1">
    <citation type="submission" date="2024-02" db="EMBL/GenBank/DDBJ databases">
        <authorList>
            <person name="Vignale AGUSTIN F."/>
            <person name="Sosa J E."/>
            <person name="Modenutti C."/>
        </authorList>
    </citation>
    <scope>NUCLEOTIDE SEQUENCE [LARGE SCALE GENOMIC DNA]</scope>
</reference>
<dbReference type="GO" id="GO:0004674">
    <property type="term" value="F:protein serine/threonine kinase activity"/>
    <property type="evidence" value="ECO:0007669"/>
    <property type="project" value="UniProtKB-KW"/>
</dbReference>
<comment type="caution">
    <text evidence="9">The sequence shown here is derived from an EMBL/GenBank/DDBJ whole genome shotgun (WGS) entry which is preliminary data.</text>
</comment>
<dbReference type="InterPro" id="IPR000719">
    <property type="entry name" value="Prot_kinase_dom"/>
</dbReference>
<dbReference type="Gene3D" id="3.30.200.20">
    <property type="entry name" value="Phosphorylase Kinase, domain 1"/>
    <property type="match status" value="1"/>
</dbReference>
<name>A0ABC8SIV0_9AQUA</name>
<dbReference type="Gene3D" id="1.10.510.10">
    <property type="entry name" value="Transferase(Phosphotransferase) domain 1"/>
    <property type="match status" value="1"/>
</dbReference>
<dbReference type="GO" id="GO:0005524">
    <property type="term" value="F:ATP binding"/>
    <property type="evidence" value="ECO:0007669"/>
    <property type="project" value="UniProtKB-KW"/>
</dbReference>
<evidence type="ECO:0000313" key="10">
    <source>
        <dbReference type="Proteomes" id="UP001642360"/>
    </source>
</evidence>
<dbReference type="InterPro" id="IPR011009">
    <property type="entry name" value="Kinase-like_dom_sf"/>
</dbReference>
<keyword evidence="1" id="KW-0723">Serine/threonine-protein kinase</keyword>
<feature type="binding site" evidence="7">
    <location>
        <position position="118"/>
    </location>
    <ligand>
        <name>Mg(2+)</name>
        <dbReference type="ChEBI" id="CHEBI:18420"/>
    </ligand>
</feature>
<keyword evidence="10" id="KW-1185">Reference proteome</keyword>
<dbReference type="InterPro" id="IPR008271">
    <property type="entry name" value="Ser/Thr_kinase_AS"/>
</dbReference>
<evidence type="ECO:0000256" key="6">
    <source>
        <dbReference type="PIRSR" id="PIRSR000615-1"/>
    </source>
</evidence>
<feature type="non-terminal residue" evidence="9">
    <location>
        <position position="1"/>
    </location>
</feature>
<organism evidence="9 10">
    <name type="scientific">Ilex paraguariensis</name>
    <name type="common">yerba mate</name>
    <dbReference type="NCBI Taxonomy" id="185542"/>
    <lineage>
        <taxon>Eukaryota</taxon>
        <taxon>Viridiplantae</taxon>
        <taxon>Streptophyta</taxon>
        <taxon>Embryophyta</taxon>
        <taxon>Tracheophyta</taxon>
        <taxon>Spermatophyta</taxon>
        <taxon>Magnoliopsida</taxon>
        <taxon>eudicotyledons</taxon>
        <taxon>Gunneridae</taxon>
        <taxon>Pentapetalae</taxon>
        <taxon>asterids</taxon>
        <taxon>campanulids</taxon>
        <taxon>Aquifoliales</taxon>
        <taxon>Aquifoliaceae</taxon>
        <taxon>Ilex</taxon>
    </lineage>
</organism>
<evidence type="ECO:0000256" key="2">
    <source>
        <dbReference type="ARBA" id="ARBA00022679"/>
    </source>
</evidence>
<keyword evidence="3" id="KW-0547">Nucleotide-binding</keyword>
<keyword evidence="7" id="KW-0460">Magnesium</keyword>
<dbReference type="PROSITE" id="PS50011">
    <property type="entry name" value="PROTEIN_KINASE_DOM"/>
    <property type="match status" value="1"/>
</dbReference>
<feature type="active site" description="Proton acceptor" evidence="6">
    <location>
        <position position="100"/>
    </location>
</feature>
<accession>A0ABC8SIV0</accession>
<evidence type="ECO:0000256" key="7">
    <source>
        <dbReference type="PIRSR" id="PIRSR000615-3"/>
    </source>
</evidence>
<dbReference type="AlphaFoldDB" id="A0ABC8SIV0"/>
<dbReference type="Pfam" id="PF07714">
    <property type="entry name" value="PK_Tyr_Ser-Thr"/>
    <property type="match status" value="1"/>
</dbReference>
<dbReference type="PANTHER" id="PTHR27002:SF804">
    <property type="entry name" value="OS02G0710500 PROTEIN"/>
    <property type="match status" value="1"/>
</dbReference>
<keyword evidence="2" id="KW-0808">Transferase</keyword>
<keyword evidence="4" id="KW-0418">Kinase</keyword>
<dbReference type="PANTHER" id="PTHR27002">
    <property type="entry name" value="RECEPTOR-LIKE SERINE/THREONINE-PROTEIN KINASE SD1-8"/>
    <property type="match status" value="1"/>
</dbReference>
<dbReference type="Proteomes" id="UP001642360">
    <property type="component" value="Unassembled WGS sequence"/>
</dbReference>
<dbReference type="SUPFAM" id="SSF56112">
    <property type="entry name" value="Protein kinase-like (PK-like)"/>
    <property type="match status" value="1"/>
</dbReference>
<keyword evidence="5" id="KW-0067">ATP-binding</keyword>
<feature type="domain" description="Protein kinase" evidence="8">
    <location>
        <begin position="1"/>
        <end position="261"/>
    </location>
</feature>
<dbReference type="CDD" id="cd14066">
    <property type="entry name" value="STKc_IRAK"/>
    <property type="match status" value="1"/>
</dbReference>
<keyword evidence="7" id="KW-0479">Metal-binding</keyword>
<proteinExistence type="predicted"/>
<evidence type="ECO:0000256" key="1">
    <source>
        <dbReference type="ARBA" id="ARBA00022527"/>
    </source>
</evidence>
<evidence type="ECO:0000256" key="3">
    <source>
        <dbReference type="ARBA" id="ARBA00022741"/>
    </source>
</evidence>
<dbReference type="InterPro" id="IPR001245">
    <property type="entry name" value="Ser-Thr/Tyr_kinase_cat_dom"/>
</dbReference>
<dbReference type="EMBL" id="CAUOFW020002618">
    <property type="protein sequence ID" value="CAK9155019.1"/>
    <property type="molecule type" value="Genomic_DNA"/>
</dbReference>
<feature type="binding site" evidence="7">
    <location>
        <position position="105"/>
    </location>
    <ligand>
        <name>Mg(2+)</name>
        <dbReference type="ChEBI" id="CHEBI:18420"/>
    </ligand>
</feature>
<evidence type="ECO:0000256" key="4">
    <source>
        <dbReference type="ARBA" id="ARBA00022777"/>
    </source>
</evidence>
<gene>
    <name evidence="9" type="ORF">ILEXP_LOCUS23390</name>
</gene>
<dbReference type="PROSITE" id="PS00108">
    <property type="entry name" value="PROTEIN_KINASE_ST"/>
    <property type="match status" value="1"/>
</dbReference>
<dbReference type="SMART" id="SM00220">
    <property type="entry name" value="S_TKc"/>
    <property type="match status" value="1"/>
</dbReference>
<dbReference type="FunFam" id="1.10.510.10:FF:001697">
    <property type="entry name" value="Uncharacterized protein"/>
    <property type="match status" value="1"/>
</dbReference>
<evidence type="ECO:0000313" key="9">
    <source>
        <dbReference type="EMBL" id="CAK9155019.1"/>
    </source>
</evidence>
<protein>
    <recommendedName>
        <fullName evidence="8">Protein kinase domain-containing protein</fullName>
    </recommendedName>
</protein>
<sequence length="293" mass="32600">AVKRLSKNSGQGLEEFKNEVKLIIKLQHKNLVRLLGCCIDKNEKLLVYEYMANTSLDAFLFDPTKCKELDWPKRANIISGTAKGLLYLHEDSRLKIIHRDMKASNVLLDDDMNPKISDFGTARIFGGNQIEASTNRVVGTYGDMAPEYAMEGLFSTKSDVYSFGVLMLEVISGTKSSGFYHSDHAQSLLSYAWLLWKEGRMQELLDQNIIDTCPVSKAVGWIHIALLCVQEDPTHRPTMSSVLLMLGGQLTNFPRPSEPPFSVGRLFMSDQSTMSLVDTGTLTSDQCSTSASS</sequence>